<dbReference type="OrthoDB" id="31279at10239"/>
<dbReference type="EMBL" id="AM398843">
    <property type="protein sequence ID" value="CAL44658.1"/>
    <property type="molecule type" value="Genomic_DNA"/>
</dbReference>
<feature type="compositionally biased region" description="Basic and acidic residues" evidence="1">
    <location>
        <begin position="39"/>
        <end position="51"/>
    </location>
</feature>
<dbReference type="RefSeq" id="YP_762413.1">
    <property type="nucleotide sequence ID" value="NC_008361.1"/>
</dbReference>
<dbReference type="KEGG" id="vg:4306263"/>
<name>Q0E543_SFAVA</name>
<organismHost>
    <name type="scientific">Spodoptera frugiperda</name>
    <name type="common">Fall armyworm</name>
    <dbReference type="NCBI Taxonomy" id="7108"/>
</organismHost>
<dbReference type="GeneID" id="4306263"/>
<dbReference type="Proteomes" id="UP000008030">
    <property type="component" value="Segment"/>
</dbReference>
<evidence type="ECO:0000256" key="1">
    <source>
        <dbReference type="SAM" id="MobiDB-lite"/>
    </source>
</evidence>
<accession>Q0E543</accession>
<feature type="compositionally biased region" description="Low complexity" evidence="1">
    <location>
        <begin position="109"/>
        <end position="125"/>
    </location>
</feature>
<feature type="compositionally biased region" description="Polar residues" evidence="1">
    <location>
        <begin position="19"/>
        <end position="28"/>
    </location>
</feature>
<keyword evidence="3" id="KW-1185">Reference proteome</keyword>
<organism evidence="2 3">
    <name type="scientific">Spodoptera frugiperda ascovirus 1a</name>
    <name type="common">SfAV-1a</name>
    <dbReference type="NCBI Taxonomy" id="113370"/>
    <lineage>
        <taxon>Viruses</taxon>
        <taxon>Varidnaviria</taxon>
        <taxon>Bamfordvirae</taxon>
        <taxon>Nucleocytoviricota</taxon>
        <taxon>Megaviricetes</taxon>
        <taxon>Pimascovirales</taxon>
        <taxon>Pimascovirales incertae sedis</taxon>
        <taxon>Ascoviridae</taxon>
        <taxon>Ascovirus</taxon>
        <taxon>Ascovirus sfav1a</taxon>
    </lineage>
</organism>
<evidence type="ECO:0000313" key="2">
    <source>
        <dbReference type="EMBL" id="CAL44658.1"/>
    </source>
</evidence>
<feature type="region of interest" description="Disordered" evidence="1">
    <location>
        <begin position="1"/>
        <end position="127"/>
    </location>
</feature>
<reference evidence="2 3" key="1">
    <citation type="journal article" date="2006" name="J. Virol.">
        <title>Genomic sequence of Spodoptera frugiperda Ascovirus 1a, an enveloped, double-stranded DNA insect virus that manipulates apoptosis for viral reproduction.</title>
        <authorList>
            <person name="Bideshi D.K."/>
            <person name="Demattei M.V."/>
            <person name="Rouleux-Bonnin F."/>
            <person name="Stasiak K."/>
            <person name="Tan Y."/>
            <person name="Bigot S."/>
            <person name="Bigot Y."/>
            <person name="Federici B.A."/>
        </authorList>
    </citation>
    <scope>NUCLEOTIDE SEQUENCE [LARGE SCALE GENOMIC DNA]</scope>
    <source>
        <strain evidence="3">SvAV-1a</strain>
    </source>
</reference>
<proteinExistence type="predicted"/>
<sequence>MSERTSKGGVRPMKRPMSSRKSIFSSPIPNLGLIAAPESHLRPTRRNEITKGSKNHKYTMAEHRRQNATYSEDEYDDENGRAEYNLTQREHRHVYAEEDDDDDDRSDNSSRYGRSVESKSSSSSSYNRDTFIVSPARVSRMVQHNNDVVALNEFCLEFDIAYGALNRYCNKDDKTVIDGDTFIKTRVIRDIIMSHINPNRERLIADLRAALIYSYGDSTDVQYKVLVHDVNADLYLSGPRLAVRLQYDRMLPARSVSATSGEVDEDDSKIQIDYSPNHDLTVMTVNDHVTPLKLFGKIVKIINEKSANRTTKPSHKAIKRTSIR</sequence>
<evidence type="ECO:0000313" key="3">
    <source>
        <dbReference type="Proteomes" id="UP000008030"/>
    </source>
</evidence>
<gene>
    <name evidence="2" type="primary">ORF058</name>
</gene>
<protein>
    <submittedName>
        <fullName evidence="2">37 kDa</fullName>
    </submittedName>
</protein>